<comment type="caution">
    <text evidence="1">The sequence shown here is derived from an EMBL/GenBank/DDBJ whole genome shotgun (WGS) entry which is preliminary data.</text>
</comment>
<dbReference type="EMBL" id="LGST01000031">
    <property type="protein sequence ID" value="KND98726.1"/>
    <property type="molecule type" value="Genomic_DNA"/>
</dbReference>
<dbReference type="AlphaFoldDB" id="A0A0L0NWZ4"/>
<sequence>MSFVLELPLKELQCFDPTKSKLNSCFVICKHDIHDYNGEDFSWVDLKHIPYCKARYMDHVTRAFKCQYHIVTVSLVHFSTTSLFKQSSRGPLKKADVVTIDGPKLIYMVVDRSMLASTDLNPSDMEKPVGGCMLAYEGFIYPSFFSLYVPHLGPPGGFSWGKLGLFHAIFQGHQEFQNYHEEHTIIPGMKISSFFEFHVTTEETSLTFSKIRVHCREYLTKKRADGYSCSLIHEHIIYSSNEVYTLTAKYDTIVLPSTMFSGVIPMLNPTSCNGDLYRQYDLTFTMNVEGRNICERATDHDQVTIAKDCRSSLPRHPVNYSESPSYSTGYFSITGKFNVSSFNPLNSGNNFITELMMNGMYDRRYESHVTFSYNNHVTDEVFTFTIVKWCSGAFVKALVKPTFKFSRFLRGIFWEMVYPKNTPLIVFEGRKPFWLYGGVLYRYKNVSYSIRPSLLPQVFEKYQNSFHMESCSLSGIVKSADILNVCALYMRAKYVTSFHFPVPAGCRLAFPGISLKDFVRVSFEMSAPTKAANCTLGDAVHEFEISRIEILAIEIMEYYCCSTILECKQRATRIHEINCTFKVRWSPLKTHEDKYSINLPTSLLDCKLPKLKPSFISERLRRWHKLLIKVFILAKIGPTTSTTTLFVGLPFNMGELKGSL</sequence>
<proteinExistence type="predicted"/>
<dbReference type="Proteomes" id="UP000037122">
    <property type="component" value="Unassembled WGS sequence"/>
</dbReference>
<organism evidence="1 2">
    <name type="scientific">Candidozyma auris</name>
    <name type="common">Yeast</name>
    <name type="synonym">Candida auris</name>
    <dbReference type="NCBI Taxonomy" id="498019"/>
    <lineage>
        <taxon>Eukaryota</taxon>
        <taxon>Fungi</taxon>
        <taxon>Dikarya</taxon>
        <taxon>Ascomycota</taxon>
        <taxon>Saccharomycotina</taxon>
        <taxon>Pichiomycetes</taxon>
        <taxon>Metschnikowiaceae</taxon>
        <taxon>Candidozyma</taxon>
    </lineage>
</organism>
<name>A0A0L0NWZ4_CANAR</name>
<dbReference type="VEuPathDB" id="FungiDB:QG37_04631"/>
<reference evidence="2" key="1">
    <citation type="journal article" date="2015" name="BMC Genomics">
        <title>Draft genome of a commonly misdiagnosed multidrug resistant pathogen Candida auris.</title>
        <authorList>
            <person name="Chatterjee S."/>
            <person name="Alampalli S.V."/>
            <person name="Nageshan R.K."/>
            <person name="Chettiar S.T."/>
            <person name="Joshi S."/>
            <person name="Tatu U.S."/>
        </authorList>
    </citation>
    <scope>NUCLEOTIDE SEQUENCE [LARGE SCALE GENOMIC DNA]</scope>
    <source>
        <strain evidence="2">6684</strain>
    </source>
</reference>
<protein>
    <submittedName>
        <fullName evidence="1">Uncharacterized protein</fullName>
    </submittedName>
</protein>
<gene>
    <name evidence="1" type="ORF">QG37_04631</name>
</gene>
<dbReference type="VEuPathDB" id="FungiDB:CJI97_004093"/>
<dbReference type="VEuPathDB" id="FungiDB:CJJ07_000776"/>
<dbReference type="VEuPathDB" id="FungiDB:B9J08_003929"/>
<accession>A0A0L0NWZ4</accession>
<evidence type="ECO:0000313" key="1">
    <source>
        <dbReference type="EMBL" id="KND98726.1"/>
    </source>
</evidence>
<evidence type="ECO:0000313" key="2">
    <source>
        <dbReference type="Proteomes" id="UP000037122"/>
    </source>
</evidence>